<accession>A0ABW4RN45</accession>
<dbReference type="NCBIfam" id="TIGR02580">
    <property type="entry name" value="cas_RAMP_Cmr4"/>
    <property type="match status" value="1"/>
</dbReference>
<dbReference type="Proteomes" id="UP001597233">
    <property type="component" value="Unassembled WGS sequence"/>
</dbReference>
<dbReference type="RefSeq" id="WP_347323954.1">
    <property type="nucleotide sequence ID" value="NZ_JBCGUH010000002.1"/>
</dbReference>
<dbReference type="Pfam" id="PF03787">
    <property type="entry name" value="RAMPs"/>
    <property type="match status" value="1"/>
</dbReference>
<dbReference type="PANTHER" id="PTHR36700:SF1">
    <property type="entry name" value="CRISPR SYSTEM CMR SUBUNIT CMR4"/>
    <property type="match status" value="1"/>
</dbReference>
<dbReference type="EMBL" id="JBHUEH010000032">
    <property type="protein sequence ID" value="MFD1887756.1"/>
    <property type="molecule type" value="Genomic_DNA"/>
</dbReference>
<evidence type="ECO:0000256" key="1">
    <source>
        <dbReference type="ARBA" id="ARBA00023118"/>
    </source>
</evidence>
<keyword evidence="1" id="KW-0051">Antiviral defense</keyword>
<comment type="caution">
    <text evidence="3">The sequence shown here is derived from an EMBL/GenBank/DDBJ whole genome shotgun (WGS) entry which is preliminary data.</text>
</comment>
<dbReference type="PANTHER" id="PTHR36700">
    <property type="entry name" value="CRISPR SYSTEM CMR SUBUNIT CMR4"/>
    <property type="match status" value="1"/>
</dbReference>
<organism evidence="3 4">
    <name type="scientific">Paenibacillus wenxiniae</name>
    <dbReference type="NCBI Taxonomy" id="1636843"/>
    <lineage>
        <taxon>Bacteria</taxon>
        <taxon>Bacillati</taxon>
        <taxon>Bacillota</taxon>
        <taxon>Bacilli</taxon>
        <taxon>Bacillales</taxon>
        <taxon>Paenibacillaceae</taxon>
        <taxon>Paenibacillus</taxon>
    </lineage>
</organism>
<sequence length="305" mass="34241">MNNASRWYWLHCLSPLHIGSGDGVGIIDQPIIREKVTEWPFIPGSTVKGVLRNHFISQEEGKNAQGQSSSWVDQAFGRGKGAQDELAGAVVFSDGRLLAFPVASRYGIFAYVTSPLVLERLKRDATAMDMDVPVPDVSSFEAEQVWITNQSKLYDKNSTASHTVYIDEFVGNAEKNTEWNTFATWLGQQCFAGDVESQRLFVERCTVVSDEVFQYLVTMCSEVTPRIRLNEETKTTVDGALWYEEYVPTEALFYGLMWCDRIPVQEKTTAKDELLRHLETQTVIQMGGNATVGKGRVNYRAGGER</sequence>
<protein>
    <submittedName>
        <fullName evidence="3">Type III-B CRISPR module RAMP protein Cmr4</fullName>
    </submittedName>
</protein>
<evidence type="ECO:0000259" key="2">
    <source>
        <dbReference type="Pfam" id="PF03787"/>
    </source>
</evidence>
<dbReference type="InterPro" id="IPR013410">
    <property type="entry name" value="CRISPR-assoc_RAMP_Cmr4"/>
</dbReference>
<proteinExistence type="predicted"/>
<name>A0ABW4RN45_9BACL</name>
<dbReference type="InterPro" id="IPR005537">
    <property type="entry name" value="RAMP_III_fam"/>
</dbReference>
<keyword evidence="4" id="KW-1185">Reference proteome</keyword>
<evidence type="ECO:0000313" key="4">
    <source>
        <dbReference type="Proteomes" id="UP001597233"/>
    </source>
</evidence>
<feature type="domain" description="CRISPR type III-associated protein" evidence="2">
    <location>
        <begin position="10"/>
        <end position="297"/>
    </location>
</feature>
<reference evidence="4" key="1">
    <citation type="journal article" date="2019" name="Int. J. Syst. Evol. Microbiol.">
        <title>The Global Catalogue of Microorganisms (GCM) 10K type strain sequencing project: providing services to taxonomists for standard genome sequencing and annotation.</title>
        <authorList>
            <consortium name="The Broad Institute Genomics Platform"/>
            <consortium name="The Broad Institute Genome Sequencing Center for Infectious Disease"/>
            <person name="Wu L."/>
            <person name="Ma J."/>
        </authorList>
    </citation>
    <scope>NUCLEOTIDE SEQUENCE [LARGE SCALE GENOMIC DNA]</scope>
    <source>
        <strain evidence="4">CCUG 54950</strain>
    </source>
</reference>
<evidence type="ECO:0000313" key="3">
    <source>
        <dbReference type="EMBL" id="MFD1887756.1"/>
    </source>
</evidence>
<gene>
    <name evidence="3" type="primary">cmr4</name>
    <name evidence="3" type="ORF">ACFSC9_19955</name>
</gene>